<reference evidence="3 4" key="1">
    <citation type="submission" date="2020-09" db="EMBL/GenBank/DDBJ databases">
        <authorList>
            <person name="Courtine D."/>
        </authorList>
    </citation>
    <scope>NUCLEOTIDE SEQUENCE [LARGE SCALE GENOMIC DNA]</scope>
    <source>
        <strain evidence="3 4">IRI35c</strain>
    </source>
</reference>
<feature type="transmembrane region" description="Helical" evidence="1">
    <location>
        <begin position="30"/>
        <end position="50"/>
    </location>
</feature>
<keyword evidence="4" id="KW-1185">Reference proteome</keyword>
<feature type="transmembrane region" description="Helical" evidence="1">
    <location>
        <begin position="6"/>
        <end position="23"/>
    </location>
</feature>
<feature type="transmembrane region" description="Helical" evidence="1">
    <location>
        <begin position="128"/>
        <end position="147"/>
    </location>
</feature>
<feature type="transmembrane region" description="Helical" evidence="1">
    <location>
        <begin position="96"/>
        <end position="122"/>
    </location>
</feature>
<protein>
    <submittedName>
        <fullName evidence="3">Membrane protein, conserved</fullName>
    </submittedName>
</protein>
<sequence length="366" mass="40967">MSWAYFLNFISRWVLFGVAAYKTRREESRGWMLIMFAFLLAALDPERLLLEPLGLSLVSSVSFVLDMINTAFQGVLLILAADYLAPSNPSLKNSLLSLGVGVLAYLWIVITNVSTVEVSFFLKSFGPMMGYAAGYIYMGLLLYRYVITRRPGQILFPAGMILLGFLNATYPVTATWQWFIPYGFWLGTIFRIMMAIGALSFVLWPFVSPDSDDGHEVPGGAFMYPSRSAAMRALGDFEKIPSMVLITRRDVNSLEDGLHPNAIVFWMTRVAEGELSDSPRVYAISPTKIDILTDFIAGALDRGYAVVVVEAVEYLIVENGFESAFKFLLNIKDRVLLRGGTMALIVDPASLEKQQLKTLEREFKME</sequence>
<name>A0A7G2DA59_9EURY</name>
<evidence type="ECO:0000259" key="2">
    <source>
        <dbReference type="Pfam" id="PF05763"/>
    </source>
</evidence>
<keyword evidence="1" id="KW-0472">Membrane</keyword>
<dbReference type="InterPro" id="IPR008553">
    <property type="entry name" value="DUF835"/>
</dbReference>
<feature type="transmembrane region" description="Helical" evidence="1">
    <location>
        <begin position="62"/>
        <end position="84"/>
    </location>
</feature>
<keyword evidence="1" id="KW-1133">Transmembrane helix</keyword>
<feature type="domain" description="DUF835" evidence="2">
    <location>
        <begin position="230"/>
        <end position="363"/>
    </location>
</feature>
<feature type="transmembrane region" description="Helical" evidence="1">
    <location>
        <begin position="154"/>
        <end position="172"/>
    </location>
</feature>
<evidence type="ECO:0000313" key="4">
    <source>
        <dbReference type="Proteomes" id="UP000516304"/>
    </source>
</evidence>
<proteinExistence type="predicted"/>
<dbReference type="AlphaFoldDB" id="A0A7G2DA59"/>
<dbReference type="RefSeq" id="WP_188201766.1">
    <property type="nucleotide sequence ID" value="NZ_LR881183.1"/>
</dbReference>
<dbReference type="Proteomes" id="UP000516304">
    <property type="component" value="Chromosome TIRI35C"/>
</dbReference>
<keyword evidence="1" id="KW-0812">Transmembrane</keyword>
<gene>
    <name evidence="3" type="ORF">TIRI35C_0724</name>
</gene>
<accession>A0A7G2DA59</accession>
<feature type="transmembrane region" description="Helical" evidence="1">
    <location>
        <begin position="184"/>
        <end position="207"/>
    </location>
</feature>
<dbReference type="KEGG" id="tcq:TIRI35C_0724"/>
<evidence type="ECO:0000256" key="1">
    <source>
        <dbReference type="SAM" id="Phobius"/>
    </source>
</evidence>
<dbReference type="GeneID" id="58918465"/>
<evidence type="ECO:0000313" key="3">
    <source>
        <dbReference type="EMBL" id="CAD5243878.1"/>
    </source>
</evidence>
<dbReference type="EMBL" id="LR881183">
    <property type="protein sequence ID" value="CAD5243878.1"/>
    <property type="molecule type" value="Genomic_DNA"/>
</dbReference>
<dbReference type="Pfam" id="PF05763">
    <property type="entry name" value="DUF835"/>
    <property type="match status" value="1"/>
</dbReference>
<organism evidence="3 4">
    <name type="scientific">Thermococcus camini</name>
    <dbReference type="NCBI Taxonomy" id="2016373"/>
    <lineage>
        <taxon>Archaea</taxon>
        <taxon>Methanobacteriati</taxon>
        <taxon>Methanobacteriota</taxon>
        <taxon>Thermococci</taxon>
        <taxon>Thermococcales</taxon>
        <taxon>Thermococcaceae</taxon>
        <taxon>Thermococcus</taxon>
    </lineage>
</organism>